<keyword evidence="4" id="KW-1185">Reference proteome</keyword>
<organism evidence="3 4">
    <name type="scientific">Streptomyces pratens</name>
    <dbReference type="NCBI Taxonomy" id="887456"/>
    <lineage>
        <taxon>Bacteria</taxon>
        <taxon>Bacillati</taxon>
        <taxon>Actinomycetota</taxon>
        <taxon>Actinomycetes</taxon>
        <taxon>Kitasatosporales</taxon>
        <taxon>Streptomycetaceae</taxon>
        <taxon>Streptomyces</taxon>
    </lineage>
</organism>
<sequence>MRAPTPKEPVPEDIDPTADPYAFYAALRAKGPVHRVHVPAGGDSWLVVTHEAVRRALTDPRLRNDIRHSATWETDGGHAIGRNMLQSDPPQHTWLRRLAAGHFTPGRIAGLRPRIEAVARELLAELPGQGTADLVSGYALPLPVTVICEMLGVPVADRAAFHTWSNELAMPTTEKAAADAAGALAGYLTELIAEKTRAPDDSLLAALATTADDASTGPGPGAGGLTPEELLGMAFLLLVAGHETTVNLISATLHSLLAHPDQLARLRATPSLTSGAVEESLRYNSPVHAGTFRFAAEPMDLAGTRIDAGDAVLVSLAAASRDPLTFPDPDRFDITRRPGGHLGFGHGPHHCLGAPLARAEATIALRLLLARYPSLTFATDPTDLTWRTSTLLRGLKELPLRLG</sequence>
<dbReference type="PRINTS" id="PR00359">
    <property type="entry name" value="BP450"/>
</dbReference>
<dbReference type="Proteomes" id="UP001596242">
    <property type="component" value="Unassembled WGS sequence"/>
</dbReference>
<evidence type="ECO:0000313" key="3">
    <source>
        <dbReference type="EMBL" id="MFC6054863.1"/>
    </source>
</evidence>
<keyword evidence="2" id="KW-0479">Metal-binding</keyword>
<evidence type="ECO:0000313" key="4">
    <source>
        <dbReference type="Proteomes" id="UP001596242"/>
    </source>
</evidence>
<dbReference type="InterPro" id="IPR001128">
    <property type="entry name" value="Cyt_P450"/>
</dbReference>
<accession>A0ABW1LV83</accession>
<dbReference type="Gene3D" id="1.10.630.10">
    <property type="entry name" value="Cytochrome P450"/>
    <property type="match status" value="1"/>
</dbReference>
<dbReference type="CDD" id="cd11029">
    <property type="entry name" value="CYP107-like"/>
    <property type="match status" value="1"/>
</dbReference>
<evidence type="ECO:0000256" key="2">
    <source>
        <dbReference type="RuleBase" id="RU000461"/>
    </source>
</evidence>
<dbReference type="SUPFAM" id="SSF48264">
    <property type="entry name" value="Cytochrome P450"/>
    <property type="match status" value="1"/>
</dbReference>
<reference evidence="4" key="1">
    <citation type="journal article" date="2019" name="Int. J. Syst. Evol. Microbiol.">
        <title>The Global Catalogue of Microorganisms (GCM) 10K type strain sequencing project: providing services to taxonomists for standard genome sequencing and annotation.</title>
        <authorList>
            <consortium name="The Broad Institute Genomics Platform"/>
            <consortium name="The Broad Institute Genome Sequencing Center for Infectious Disease"/>
            <person name="Wu L."/>
            <person name="Ma J."/>
        </authorList>
    </citation>
    <scope>NUCLEOTIDE SEQUENCE [LARGE SCALE GENOMIC DNA]</scope>
    <source>
        <strain evidence="4">JCM 12763</strain>
    </source>
</reference>
<dbReference type="EMBL" id="JBHSPT010000011">
    <property type="protein sequence ID" value="MFC6054863.1"/>
    <property type="molecule type" value="Genomic_DNA"/>
</dbReference>
<dbReference type="RefSeq" id="WP_386393763.1">
    <property type="nucleotide sequence ID" value="NZ_JBHSPT010000011.1"/>
</dbReference>
<dbReference type="Pfam" id="PF00067">
    <property type="entry name" value="p450"/>
    <property type="match status" value="2"/>
</dbReference>
<keyword evidence="2" id="KW-0408">Iron</keyword>
<proteinExistence type="inferred from homology"/>
<keyword evidence="2" id="KW-0349">Heme</keyword>
<dbReference type="PROSITE" id="PS00086">
    <property type="entry name" value="CYTOCHROME_P450"/>
    <property type="match status" value="1"/>
</dbReference>
<gene>
    <name evidence="3" type="ORF">ACFP50_05110</name>
</gene>
<dbReference type="InterPro" id="IPR036396">
    <property type="entry name" value="Cyt_P450_sf"/>
</dbReference>
<dbReference type="PANTHER" id="PTHR46696:SF1">
    <property type="entry name" value="CYTOCHROME P450 YJIB-RELATED"/>
    <property type="match status" value="1"/>
</dbReference>
<protein>
    <submittedName>
        <fullName evidence="3">Cytochrome P450</fullName>
    </submittedName>
</protein>
<dbReference type="InterPro" id="IPR002397">
    <property type="entry name" value="Cyt_P450_B"/>
</dbReference>
<comment type="similarity">
    <text evidence="1 2">Belongs to the cytochrome P450 family.</text>
</comment>
<comment type="caution">
    <text evidence="3">The sequence shown here is derived from an EMBL/GenBank/DDBJ whole genome shotgun (WGS) entry which is preliminary data.</text>
</comment>
<keyword evidence="2" id="KW-0560">Oxidoreductase</keyword>
<dbReference type="PRINTS" id="PR00385">
    <property type="entry name" value="P450"/>
</dbReference>
<keyword evidence="2" id="KW-0503">Monooxygenase</keyword>
<name>A0ABW1LV83_9ACTN</name>
<evidence type="ECO:0000256" key="1">
    <source>
        <dbReference type="ARBA" id="ARBA00010617"/>
    </source>
</evidence>
<dbReference type="PANTHER" id="PTHR46696">
    <property type="entry name" value="P450, PUTATIVE (EUROFUNG)-RELATED"/>
    <property type="match status" value="1"/>
</dbReference>
<dbReference type="InterPro" id="IPR017972">
    <property type="entry name" value="Cyt_P450_CS"/>
</dbReference>